<dbReference type="AlphaFoldDB" id="A0AAP4BBJ0"/>
<feature type="transmembrane region" description="Helical" evidence="8">
    <location>
        <begin position="38"/>
        <end position="58"/>
    </location>
</feature>
<keyword evidence="10" id="KW-1185">Reference proteome</keyword>
<evidence type="ECO:0000256" key="3">
    <source>
        <dbReference type="ARBA" id="ARBA00022448"/>
    </source>
</evidence>
<evidence type="ECO:0000256" key="2">
    <source>
        <dbReference type="ARBA" id="ARBA00009212"/>
    </source>
</evidence>
<proteinExistence type="inferred from homology"/>
<evidence type="ECO:0000313" key="9">
    <source>
        <dbReference type="EMBL" id="MDI9242822.1"/>
    </source>
</evidence>
<name>A0AAP4BBJ0_9FIRM</name>
<dbReference type="InterPro" id="IPR007208">
    <property type="entry name" value="MrpF/PhaF-like"/>
</dbReference>
<comment type="caution">
    <text evidence="9">The sequence shown here is derived from an EMBL/GenBank/DDBJ whole genome shotgun (WGS) entry which is preliminary data.</text>
</comment>
<dbReference type="GO" id="GO:0015385">
    <property type="term" value="F:sodium:proton antiporter activity"/>
    <property type="evidence" value="ECO:0007669"/>
    <property type="project" value="TreeGrafter"/>
</dbReference>
<protein>
    <submittedName>
        <fullName evidence="9">Cation:proton antiporter</fullName>
    </submittedName>
</protein>
<dbReference type="RefSeq" id="WP_283231264.1">
    <property type="nucleotide sequence ID" value="NZ_JASGBQ010000019.1"/>
</dbReference>
<dbReference type="Pfam" id="PF04066">
    <property type="entry name" value="MrpF_PhaF"/>
    <property type="match status" value="1"/>
</dbReference>
<evidence type="ECO:0000256" key="1">
    <source>
        <dbReference type="ARBA" id="ARBA00004651"/>
    </source>
</evidence>
<reference evidence="9 10" key="1">
    <citation type="submission" date="2023-05" db="EMBL/GenBank/DDBJ databases">
        <title>[ruminococcus] sp. nov., isolated from a pig farm feces dump.</title>
        <authorList>
            <person name="Chang Y.-H."/>
        </authorList>
    </citation>
    <scope>NUCLEOTIDE SEQUENCE [LARGE SCALE GENOMIC DNA]</scope>
    <source>
        <strain evidence="9 10">YH-rum2234</strain>
    </source>
</reference>
<evidence type="ECO:0000256" key="6">
    <source>
        <dbReference type="ARBA" id="ARBA00022989"/>
    </source>
</evidence>
<evidence type="ECO:0000256" key="7">
    <source>
        <dbReference type="ARBA" id="ARBA00023136"/>
    </source>
</evidence>
<evidence type="ECO:0000313" key="10">
    <source>
        <dbReference type="Proteomes" id="UP001300383"/>
    </source>
</evidence>
<feature type="transmembrane region" description="Helical" evidence="8">
    <location>
        <begin position="6"/>
        <end position="26"/>
    </location>
</feature>
<gene>
    <name evidence="9" type="ORF">QJ036_10125</name>
</gene>
<dbReference type="Proteomes" id="UP001300383">
    <property type="component" value="Unassembled WGS sequence"/>
</dbReference>
<comment type="subcellular location">
    <subcellularLocation>
        <location evidence="1">Cell membrane</location>
        <topology evidence="1">Multi-pass membrane protein</topology>
    </subcellularLocation>
</comment>
<sequence length="127" mass="14297">MTENYFEGVLLGTMMVLAVLMLAAIIRSVRGPKVADRVIAVNMLGTITIVLIAVLSVYLKESYLVDVCLIYAMISFLAVVVLTKVYTGIYLEKKGIRGDKAAIEDNLEHQEKLEYQENTKPERREEQ</sequence>
<dbReference type="GO" id="GO:0005886">
    <property type="term" value="C:plasma membrane"/>
    <property type="evidence" value="ECO:0007669"/>
    <property type="project" value="UniProtKB-SubCell"/>
</dbReference>
<dbReference type="EMBL" id="JASGBQ010000019">
    <property type="protein sequence ID" value="MDI9242822.1"/>
    <property type="molecule type" value="Genomic_DNA"/>
</dbReference>
<keyword evidence="7 8" id="KW-0472">Membrane</keyword>
<dbReference type="PANTHER" id="PTHR34702:SF1">
    <property type="entry name" value="NA(+)_H(+) ANTIPORTER SUBUNIT F"/>
    <property type="match status" value="1"/>
</dbReference>
<keyword evidence="6 8" id="KW-1133">Transmembrane helix</keyword>
<comment type="similarity">
    <text evidence="2">Belongs to the CPA3 antiporters (TC 2.A.63) subunit F family.</text>
</comment>
<evidence type="ECO:0000256" key="8">
    <source>
        <dbReference type="SAM" id="Phobius"/>
    </source>
</evidence>
<keyword evidence="5 8" id="KW-0812">Transmembrane</keyword>
<organism evidence="9 10">
    <name type="scientific">Fusibacillus kribbianus</name>
    <dbReference type="NCBI Taxonomy" id="3044208"/>
    <lineage>
        <taxon>Bacteria</taxon>
        <taxon>Bacillati</taxon>
        <taxon>Bacillota</taxon>
        <taxon>Clostridia</taxon>
        <taxon>Lachnospirales</taxon>
        <taxon>Lachnospiraceae</taxon>
        <taxon>Fusibacillus</taxon>
    </lineage>
</organism>
<dbReference type="PANTHER" id="PTHR34702">
    <property type="entry name" value="NA(+)/H(+) ANTIPORTER SUBUNIT F1"/>
    <property type="match status" value="1"/>
</dbReference>
<keyword evidence="4" id="KW-1003">Cell membrane</keyword>
<accession>A0AAP4BBJ0</accession>
<evidence type="ECO:0000256" key="4">
    <source>
        <dbReference type="ARBA" id="ARBA00022475"/>
    </source>
</evidence>
<evidence type="ECO:0000256" key="5">
    <source>
        <dbReference type="ARBA" id="ARBA00022692"/>
    </source>
</evidence>
<feature type="transmembrane region" description="Helical" evidence="8">
    <location>
        <begin position="70"/>
        <end position="91"/>
    </location>
</feature>
<keyword evidence="3" id="KW-0813">Transport</keyword>